<feature type="site" description="Important for substrate specificity" evidence="3">
    <location>
        <position position="69"/>
    </location>
</feature>
<comment type="similarity">
    <text evidence="3">Belongs to the Maf family. YhdE subfamily.</text>
</comment>
<gene>
    <name evidence="4" type="primary">maf</name>
    <name evidence="4" type="ORF">ENX07_08155</name>
</gene>
<dbReference type="InterPro" id="IPR029001">
    <property type="entry name" value="ITPase-like_fam"/>
</dbReference>
<dbReference type="PANTHER" id="PTHR43213">
    <property type="entry name" value="BIFUNCTIONAL DTTP/UTP PYROPHOSPHATASE/METHYLTRANSFERASE PROTEIN-RELATED"/>
    <property type="match status" value="1"/>
</dbReference>
<feature type="site" description="Important for substrate specificity" evidence="3">
    <location>
        <position position="10"/>
    </location>
</feature>
<evidence type="ECO:0000313" key="4">
    <source>
        <dbReference type="EMBL" id="HGF00022.1"/>
    </source>
</evidence>
<dbReference type="SUPFAM" id="SSF52972">
    <property type="entry name" value="ITPase-like"/>
    <property type="match status" value="1"/>
</dbReference>
<dbReference type="PIRSF" id="PIRSF006305">
    <property type="entry name" value="Maf"/>
    <property type="match status" value="1"/>
</dbReference>
<dbReference type="EMBL" id="DTMQ01000048">
    <property type="protein sequence ID" value="HGF00022.1"/>
    <property type="molecule type" value="Genomic_DNA"/>
</dbReference>
<dbReference type="GO" id="GO:0047429">
    <property type="term" value="F:nucleoside triphosphate diphosphatase activity"/>
    <property type="evidence" value="ECO:0007669"/>
    <property type="project" value="UniProtKB-EC"/>
</dbReference>
<comment type="function">
    <text evidence="3">Nucleoside triphosphate pyrophosphatase that hydrolyzes dTTP and UTP. May have a dual role in cell division arrest and in preventing the incorporation of modified nucleotides into cellular nucleic acids.</text>
</comment>
<evidence type="ECO:0000256" key="1">
    <source>
        <dbReference type="ARBA" id="ARBA00001968"/>
    </source>
</evidence>
<dbReference type="Gene3D" id="3.90.950.10">
    <property type="match status" value="1"/>
</dbReference>
<dbReference type="Pfam" id="PF02545">
    <property type="entry name" value="Maf"/>
    <property type="match status" value="1"/>
</dbReference>
<comment type="subcellular location">
    <subcellularLocation>
        <location evidence="3">Cytoplasm</location>
    </subcellularLocation>
</comment>
<comment type="catalytic activity">
    <reaction evidence="3">
        <text>dTTP + H2O = dTMP + diphosphate + H(+)</text>
        <dbReference type="Rhea" id="RHEA:28534"/>
        <dbReference type="ChEBI" id="CHEBI:15377"/>
        <dbReference type="ChEBI" id="CHEBI:15378"/>
        <dbReference type="ChEBI" id="CHEBI:33019"/>
        <dbReference type="ChEBI" id="CHEBI:37568"/>
        <dbReference type="ChEBI" id="CHEBI:63528"/>
        <dbReference type="EC" id="3.6.1.9"/>
    </reaction>
</comment>
<proteinExistence type="inferred from homology"/>
<dbReference type="NCBIfam" id="TIGR00172">
    <property type="entry name" value="maf"/>
    <property type="match status" value="1"/>
</dbReference>
<dbReference type="AlphaFoldDB" id="A0A7C3UXP4"/>
<reference evidence="4" key="1">
    <citation type="journal article" date="2020" name="mSystems">
        <title>Genome- and Community-Level Interaction Insights into Carbon Utilization and Element Cycling Functions of Hydrothermarchaeota in Hydrothermal Sediment.</title>
        <authorList>
            <person name="Zhou Z."/>
            <person name="Liu Y."/>
            <person name="Xu W."/>
            <person name="Pan J."/>
            <person name="Luo Z.H."/>
            <person name="Li M."/>
        </authorList>
    </citation>
    <scope>NUCLEOTIDE SEQUENCE [LARGE SCALE GENOMIC DNA]</scope>
    <source>
        <strain evidence="4">SpSt-906</strain>
    </source>
</reference>
<keyword evidence="2 3" id="KW-0378">Hydrolase</keyword>
<name>A0A7C3UXP4_UNCW3</name>
<organism evidence="4">
    <name type="scientific">candidate division WOR-3 bacterium</name>
    <dbReference type="NCBI Taxonomy" id="2052148"/>
    <lineage>
        <taxon>Bacteria</taxon>
        <taxon>Bacteria division WOR-3</taxon>
    </lineage>
</organism>
<protein>
    <recommendedName>
        <fullName evidence="3">dTTP/UTP pyrophosphatase</fullName>
        <shortName evidence="3">dTTPase/UTPase</shortName>
        <ecNumber evidence="3">3.6.1.9</ecNumber>
    </recommendedName>
    <alternativeName>
        <fullName evidence="3">Nucleoside triphosphate pyrophosphatase</fullName>
    </alternativeName>
    <alternativeName>
        <fullName evidence="3">Nucleotide pyrophosphatase</fullName>
        <shortName evidence="3">Nucleotide PPase</shortName>
    </alternativeName>
</protein>
<dbReference type="EC" id="3.6.1.9" evidence="3"/>
<evidence type="ECO:0000256" key="2">
    <source>
        <dbReference type="ARBA" id="ARBA00022801"/>
    </source>
</evidence>
<accession>A0A7C3UXP4</accession>
<feature type="active site" description="Proton acceptor" evidence="3">
    <location>
        <position position="68"/>
    </location>
</feature>
<comment type="catalytic activity">
    <reaction evidence="3">
        <text>UTP + H2O = UMP + diphosphate + H(+)</text>
        <dbReference type="Rhea" id="RHEA:29395"/>
        <dbReference type="ChEBI" id="CHEBI:15377"/>
        <dbReference type="ChEBI" id="CHEBI:15378"/>
        <dbReference type="ChEBI" id="CHEBI:33019"/>
        <dbReference type="ChEBI" id="CHEBI:46398"/>
        <dbReference type="ChEBI" id="CHEBI:57865"/>
        <dbReference type="EC" id="3.6.1.9"/>
    </reaction>
</comment>
<keyword evidence="3" id="KW-0546">Nucleotide metabolism</keyword>
<comment type="cofactor">
    <cofactor evidence="1 3">
        <name>a divalent metal cation</name>
        <dbReference type="ChEBI" id="CHEBI:60240"/>
    </cofactor>
</comment>
<feature type="site" description="Important for substrate specificity" evidence="3">
    <location>
        <position position="153"/>
    </location>
</feature>
<evidence type="ECO:0000256" key="3">
    <source>
        <dbReference type="HAMAP-Rule" id="MF_00528"/>
    </source>
</evidence>
<dbReference type="CDD" id="cd00555">
    <property type="entry name" value="Maf"/>
    <property type="match status" value="1"/>
</dbReference>
<dbReference type="PANTHER" id="PTHR43213:SF5">
    <property type="entry name" value="BIFUNCTIONAL DTTP_UTP PYROPHOSPHATASE_METHYLTRANSFERASE PROTEIN-RELATED"/>
    <property type="match status" value="1"/>
</dbReference>
<dbReference type="InterPro" id="IPR003697">
    <property type="entry name" value="Maf-like"/>
</dbReference>
<comment type="caution">
    <text evidence="4">The sequence shown here is derived from an EMBL/GenBank/DDBJ whole genome shotgun (WGS) entry which is preliminary data.</text>
</comment>
<comment type="caution">
    <text evidence="3">Lacks conserved residue(s) required for the propagation of feature annotation.</text>
</comment>
<dbReference type="GO" id="GO:0009117">
    <property type="term" value="P:nucleotide metabolic process"/>
    <property type="evidence" value="ECO:0007669"/>
    <property type="project" value="UniProtKB-KW"/>
</dbReference>
<dbReference type="GO" id="GO:0005737">
    <property type="term" value="C:cytoplasm"/>
    <property type="evidence" value="ECO:0007669"/>
    <property type="project" value="UniProtKB-SubCell"/>
</dbReference>
<keyword evidence="3" id="KW-0963">Cytoplasm</keyword>
<dbReference type="HAMAP" id="MF_00528">
    <property type="entry name" value="Maf"/>
    <property type="match status" value="1"/>
</dbReference>
<sequence>MLYLASQSPRRKTILNQTGIRFKILTPNIREGLEEKGENPKRLAIRNAERKVRSVAHRIKEGVILGVDTIVVLKGKALGKPKSKQEARRMLQSLSGKTHLVISGIFLLKKPENITLATWERTRVRFRKLTKREIEDYINTKEPYDKAGAYAIQGRAGIFVERINGCYNNVVGLPLPRILRLLRKFR</sequence>